<dbReference type="InterPro" id="IPR000719">
    <property type="entry name" value="Prot_kinase_dom"/>
</dbReference>
<dbReference type="PROSITE" id="PS00108">
    <property type="entry name" value="PROTEIN_KINASE_ST"/>
    <property type="match status" value="1"/>
</dbReference>
<dbReference type="InterPro" id="IPR008271">
    <property type="entry name" value="Ser/Thr_kinase_AS"/>
</dbReference>
<evidence type="ECO:0000313" key="20">
    <source>
        <dbReference type="EMBL" id="KAG6521996.1"/>
    </source>
</evidence>
<dbReference type="GO" id="GO:0016020">
    <property type="term" value="C:membrane"/>
    <property type="evidence" value="ECO:0007669"/>
    <property type="project" value="UniProtKB-SubCell"/>
</dbReference>
<dbReference type="Pfam" id="PF11883">
    <property type="entry name" value="DUF3403"/>
    <property type="match status" value="1"/>
</dbReference>
<dbReference type="InterPro" id="IPR021820">
    <property type="entry name" value="S-locus_recpt_kinase_C"/>
</dbReference>
<evidence type="ECO:0000313" key="21">
    <source>
        <dbReference type="Proteomes" id="UP000734854"/>
    </source>
</evidence>
<dbReference type="SMART" id="SM00473">
    <property type="entry name" value="PAN_AP"/>
    <property type="match status" value="1"/>
</dbReference>
<protein>
    <recommendedName>
        <fullName evidence="14">Receptor-like serine/threonine-protein kinase</fullName>
        <ecNumber evidence="14">2.7.11.1</ecNumber>
    </recommendedName>
</protein>
<dbReference type="GO" id="GO:0048544">
    <property type="term" value="P:recognition of pollen"/>
    <property type="evidence" value="ECO:0007669"/>
    <property type="project" value="InterPro"/>
</dbReference>
<reference evidence="20 21" key="1">
    <citation type="submission" date="2020-08" db="EMBL/GenBank/DDBJ databases">
        <title>Plant Genome Project.</title>
        <authorList>
            <person name="Zhang R.-G."/>
        </authorList>
    </citation>
    <scope>NUCLEOTIDE SEQUENCE [LARGE SCALE GENOMIC DNA]</scope>
    <source>
        <tissue evidence="20">Rhizome</tissue>
    </source>
</reference>
<keyword evidence="13" id="KW-0325">Glycoprotein</keyword>
<evidence type="ECO:0000256" key="6">
    <source>
        <dbReference type="ARBA" id="ARBA00022729"/>
    </source>
</evidence>
<feature type="chain" id="PRO_5035243838" description="Receptor-like serine/threonine-protein kinase" evidence="16">
    <location>
        <begin position="24"/>
        <end position="756"/>
    </location>
</feature>
<evidence type="ECO:0000256" key="13">
    <source>
        <dbReference type="ARBA" id="ARBA00023180"/>
    </source>
</evidence>
<feature type="transmembrane region" description="Helical" evidence="15">
    <location>
        <begin position="448"/>
        <end position="471"/>
    </location>
</feature>
<dbReference type="InterPro" id="IPR001480">
    <property type="entry name" value="Bulb-type_lectin_dom"/>
</dbReference>
<keyword evidence="7 14" id="KW-0547">Nucleotide-binding</keyword>
<evidence type="ECO:0000259" key="17">
    <source>
        <dbReference type="PROSITE" id="PS50011"/>
    </source>
</evidence>
<evidence type="ECO:0000256" key="2">
    <source>
        <dbReference type="ARBA" id="ARBA00022527"/>
    </source>
</evidence>
<evidence type="ECO:0000256" key="11">
    <source>
        <dbReference type="ARBA" id="ARBA00023136"/>
    </source>
</evidence>
<proteinExistence type="inferred from homology"/>
<sequence length="756" mass="84165">MSGRAAAYFLLYFASAFLFLSYADDSTLTPSQLLGDDDDDGGRGNLISTGGRFELGFFSPKGSSNRYIGIWYHSISDKATKVWVANGVHPVPNRSGRLFVTADGRLVLADGNSTVFWSSGNVSTVAVGAIARLQDDGNLVVKDGSDTVVWQSFDFPTDTILPGMKMGWNRTSGHNISLRAWTNESDPTPGNFVMGMDLNGVPQELVWNNMVPFWRLGPWNGQYMGGAPEVIAENLMDYAFVVNSQMFVYWYALRDPLVLARITLSSDGHIVVWAWLDEAQSWISQAEFPRDVCDYLNSTSSCGPYSLCSPTVYPTCACLEGFRPKNQKNWDLRVWSDGCVRKTELNDCRTDTVGFFRLRNAKLPDTSRATVDWSMINMDDCKALCLKDCSCMAYARANISGSGSGCIIWTHELIDMKFYNNVFGQELYLKLAARDIPSRSAYSRSRRLVLIVLVPLSAAFVLICAGGFIWYTKRRNTSEDGLTIDEGKGLELDLPLLDFSKIVDATNNFSTSNILGEGGFGLVYKLENKTKSTLLDWQTRYDIIVGIARGLLYLHHDSRFKIIHRDLKASNILLDKGMNPKISDFGMARIFGSDETEVNTRRVVGTYGYMSPEYVIDGIISVKSDIFSFGVLILEIISGQRSKTTYYSESQINLLGYAWKLWKAGEALKLVDETLGTSFPTDDVLRCIKIGLLCVQERPGDRPTMPITVKMLGGESAFIPDPKQPGFFNLKNHIDSDSSTKRSSRNNVSITLLEGR</sequence>
<gene>
    <name evidence="20" type="ORF">ZIOFF_019130</name>
</gene>
<dbReference type="EC" id="2.7.11.1" evidence="14"/>
<dbReference type="Gene3D" id="2.90.10.10">
    <property type="entry name" value="Bulb-type lectin domain"/>
    <property type="match status" value="1"/>
</dbReference>
<keyword evidence="12" id="KW-1015">Disulfide bond</keyword>
<keyword evidence="3" id="KW-0245">EGF-like domain</keyword>
<dbReference type="PROSITE" id="PS50927">
    <property type="entry name" value="BULB_LECTIN"/>
    <property type="match status" value="1"/>
</dbReference>
<dbReference type="GO" id="GO:0004674">
    <property type="term" value="F:protein serine/threonine kinase activity"/>
    <property type="evidence" value="ECO:0007669"/>
    <property type="project" value="UniProtKB-KW"/>
</dbReference>
<dbReference type="Gene3D" id="1.10.510.10">
    <property type="entry name" value="Transferase(Phosphotransferase) domain 1"/>
    <property type="match status" value="1"/>
</dbReference>
<evidence type="ECO:0000259" key="18">
    <source>
        <dbReference type="PROSITE" id="PS50927"/>
    </source>
</evidence>
<keyword evidence="6 16" id="KW-0732">Signal</keyword>
<evidence type="ECO:0000256" key="9">
    <source>
        <dbReference type="ARBA" id="ARBA00022840"/>
    </source>
</evidence>
<feature type="signal peptide" evidence="16">
    <location>
        <begin position="1"/>
        <end position="23"/>
    </location>
</feature>
<dbReference type="SMART" id="SM00220">
    <property type="entry name" value="S_TKc"/>
    <property type="match status" value="1"/>
</dbReference>
<keyword evidence="4 14" id="KW-0808">Transferase</keyword>
<comment type="caution">
    <text evidence="20">The sequence shown here is derived from an EMBL/GenBank/DDBJ whole genome shotgun (WGS) entry which is preliminary data.</text>
</comment>
<evidence type="ECO:0000256" key="1">
    <source>
        <dbReference type="ARBA" id="ARBA00004479"/>
    </source>
</evidence>
<evidence type="ECO:0000256" key="3">
    <source>
        <dbReference type="ARBA" id="ARBA00022536"/>
    </source>
</evidence>
<dbReference type="Pfam" id="PF01453">
    <property type="entry name" value="B_lectin"/>
    <property type="match status" value="1"/>
</dbReference>
<dbReference type="InterPro" id="IPR036426">
    <property type="entry name" value="Bulb-type_lectin_dom_sf"/>
</dbReference>
<evidence type="ECO:0000256" key="12">
    <source>
        <dbReference type="ARBA" id="ARBA00023157"/>
    </source>
</evidence>
<dbReference type="PANTHER" id="PTHR32444:SF183">
    <property type="entry name" value="APPLE DOMAIN-CONTAINING PROTEIN"/>
    <property type="match status" value="1"/>
</dbReference>
<dbReference type="PROSITE" id="PS50011">
    <property type="entry name" value="PROTEIN_KINASE_DOM"/>
    <property type="match status" value="1"/>
</dbReference>
<dbReference type="InterPro" id="IPR003609">
    <property type="entry name" value="Pan_app"/>
</dbReference>
<evidence type="ECO:0000256" key="14">
    <source>
        <dbReference type="PIRNR" id="PIRNR000641"/>
    </source>
</evidence>
<dbReference type="AlphaFoldDB" id="A0A8J5HDT2"/>
<feature type="domain" description="Apple" evidence="19">
    <location>
        <begin position="348"/>
        <end position="432"/>
    </location>
</feature>
<evidence type="ECO:0000256" key="16">
    <source>
        <dbReference type="SAM" id="SignalP"/>
    </source>
</evidence>
<dbReference type="Pfam" id="PF08276">
    <property type="entry name" value="PAN_2"/>
    <property type="match status" value="1"/>
</dbReference>
<keyword evidence="21" id="KW-1185">Reference proteome</keyword>
<dbReference type="EMBL" id="JACMSC010000005">
    <property type="protein sequence ID" value="KAG6521996.1"/>
    <property type="molecule type" value="Genomic_DNA"/>
</dbReference>
<dbReference type="CDD" id="cd01098">
    <property type="entry name" value="PAN_AP_plant"/>
    <property type="match status" value="1"/>
</dbReference>
<dbReference type="InterPro" id="IPR001245">
    <property type="entry name" value="Ser-Thr/Tyr_kinase_cat_dom"/>
</dbReference>
<dbReference type="InterPro" id="IPR011009">
    <property type="entry name" value="Kinase-like_dom_sf"/>
</dbReference>
<feature type="domain" description="Bulb-type lectin" evidence="18">
    <location>
        <begin position="31"/>
        <end position="154"/>
    </location>
</feature>
<dbReference type="InterPro" id="IPR000858">
    <property type="entry name" value="S_locus_glycoprot_dom"/>
</dbReference>
<dbReference type="Pfam" id="PF00954">
    <property type="entry name" value="S_locus_glycop"/>
    <property type="match status" value="1"/>
</dbReference>
<organism evidence="20 21">
    <name type="scientific">Zingiber officinale</name>
    <name type="common">Ginger</name>
    <name type="synonym">Amomum zingiber</name>
    <dbReference type="NCBI Taxonomy" id="94328"/>
    <lineage>
        <taxon>Eukaryota</taxon>
        <taxon>Viridiplantae</taxon>
        <taxon>Streptophyta</taxon>
        <taxon>Embryophyta</taxon>
        <taxon>Tracheophyta</taxon>
        <taxon>Spermatophyta</taxon>
        <taxon>Magnoliopsida</taxon>
        <taxon>Liliopsida</taxon>
        <taxon>Zingiberales</taxon>
        <taxon>Zingiberaceae</taxon>
        <taxon>Zingiber</taxon>
    </lineage>
</organism>
<comment type="catalytic activity">
    <reaction evidence="14">
        <text>L-threonyl-[protein] + ATP = O-phospho-L-threonyl-[protein] + ADP + H(+)</text>
        <dbReference type="Rhea" id="RHEA:46608"/>
        <dbReference type="Rhea" id="RHEA-COMP:11060"/>
        <dbReference type="Rhea" id="RHEA-COMP:11605"/>
        <dbReference type="ChEBI" id="CHEBI:15378"/>
        <dbReference type="ChEBI" id="CHEBI:30013"/>
        <dbReference type="ChEBI" id="CHEBI:30616"/>
        <dbReference type="ChEBI" id="CHEBI:61977"/>
        <dbReference type="ChEBI" id="CHEBI:456216"/>
        <dbReference type="EC" id="2.7.11.1"/>
    </reaction>
</comment>
<keyword evidence="11 15" id="KW-0472">Membrane</keyword>
<dbReference type="PROSITE" id="PS50948">
    <property type="entry name" value="PAN"/>
    <property type="match status" value="1"/>
</dbReference>
<evidence type="ECO:0000256" key="7">
    <source>
        <dbReference type="ARBA" id="ARBA00022741"/>
    </source>
</evidence>
<dbReference type="GO" id="GO:0051707">
    <property type="term" value="P:response to other organism"/>
    <property type="evidence" value="ECO:0007669"/>
    <property type="project" value="UniProtKB-ARBA"/>
</dbReference>
<evidence type="ECO:0000256" key="15">
    <source>
        <dbReference type="SAM" id="Phobius"/>
    </source>
</evidence>
<evidence type="ECO:0000256" key="8">
    <source>
        <dbReference type="ARBA" id="ARBA00022777"/>
    </source>
</evidence>
<dbReference type="PIRSF" id="PIRSF000641">
    <property type="entry name" value="SRK"/>
    <property type="match status" value="1"/>
</dbReference>
<evidence type="ECO:0000256" key="4">
    <source>
        <dbReference type="ARBA" id="ARBA00022679"/>
    </source>
</evidence>
<keyword evidence="2 14" id="KW-0723">Serine/threonine-protein kinase</keyword>
<comment type="subcellular location">
    <subcellularLocation>
        <location evidence="1">Membrane</location>
        <topology evidence="1">Single-pass type I membrane protein</topology>
    </subcellularLocation>
</comment>
<dbReference type="FunFam" id="1.10.510.10:FF:000060">
    <property type="entry name" value="G-type lectin S-receptor-like serine/threonine-protein kinase"/>
    <property type="match status" value="1"/>
</dbReference>
<keyword evidence="9 14" id="KW-0067">ATP-binding</keyword>
<keyword evidence="5 15" id="KW-0812">Transmembrane</keyword>
<dbReference type="PANTHER" id="PTHR32444">
    <property type="entry name" value="BULB-TYPE LECTIN DOMAIN-CONTAINING PROTEIN"/>
    <property type="match status" value="1"/>
</dbReference>
<dbReference type="SUPFAM" id="SSF51110">
    <property type="entry name" value="alpha-D-mannose-specific plant lectins"/>
    <property type="match status" value="1"/>
</dbReference>
<dbReference type="GO" id="GO:0005524">
    <property type="term" value="F:ATP binding"/>
    <property type="evidence" value="ECO:0007669"/>
    <property type="project" value="UniProtKB-KW"/>
</dbReference>
<dbReference type="Proteomes" id="UP000734854">
    <property type="component" value="Unassembled WGS sequence"/>
</dbReference>
<dbReference type="SMART" id="SM00108">
    <property type="entry name" value="B_lectin"/>
    <property type="match status" value="1"/>
</dbReference>
<evidence type="ECO:0000256" key="5">
    <source>
        <dbReference type="ARBA" id="ARBA00022692"/>
    </source>
</evidence>
<feature type="domain" description="Protein kinase" evidence="17">
    <location>
        <begin position="394"/>
        <end position="719"/>
    </location>
</feature>
<comment type="similarity">
    <text evidence="14">Belongs to the protein kinase superfamily. Ser/Thr protein kinase family.</text>
</comment>
<accession>A0A8J5HDT2</accession>
<keyword evidence="8 14" id="KW-0418">Kinase</keyword>
<evidence type="ECO:0000256" key="10">
    <source>
        <dbReference type="ARBA" id="ARBA00022989"/>
    </source>
</evidence>
<name>A0A8J5HDT2_ZINOF</name>
<comment type="catalytic activity">
    <reaction evidence="14">
        <text>L-seryl-[protein] + ATP = O-phospho-L-seryl-[protein] + ADP + H(+)</text>
        <dbReference type="Rhea" id="RHEA:17989"/>
        <dbReference type="Rhea" id="RHEA-COMP:9863"/>
        <dbReference type="Rhea" id="RHEA-COMP:11604"/>
        <dbReference type="ChEBI" id="CHEBI:15378"/>
        <dbReference type="ChEBI" id="CHEBI:29999"/>
        <dbReference type="ChEBI" id="CHEBI:30616"/>
        <dbReference type="ChEBI" id="CHEBI:83421"/>
        <dbReference type="ChEBI" id="CHEBI:456216"/>
        <dbReference type="EC" id="2.7.11.1"/>
    </reaction>
</comment>
<dbReference type="InterPro" id="IPR024171">
    <property type="entry name" value="SRK-like_kinase"/>
</dbReference>
<dbReference type="SUPFAM" id="SSF56112">
    <property type="entry name" value="Protein kinase-like (PK-like)"/>
    <property type="match status" value="1"/>
</dbReference>
<keyword evidence="10 15" id="KW-1133">Transmembrane helix</keyword>
<dbReference type="CDD" id="cd00028">
    <property type="entry name" value="B_lectin"/>
    <property type="match status" value="1"/>
</dbReference>
<dbReference type="Pfam" id="PF07714">
    <property type="entry name" value="PK_Tyr_Ser-Thr"/>
    <property type="match status" value="1"/>
</dbReference>
<evidence type="ECO:0000259" key="19">
    <source>
        <dbReference type="PROSITE" id="PS50948"/>
    </source>
</evidence>